<accession>A0ABZ0IZN1</accession>
<dbReference type="Gene3D" id="3.30.460.10">
    <property type="entry name" value="Beta Polymerase, domain 2"/>
    <property type="match status" value="1"/>
</dbReference>
<evidence type="ECO:0008006" key="3">
    <source>
        <dbReference type="Google" id="ProtNLM"/>
    </source>
</evidence>
<reference evidence="1 2" key="1">
    <citation type="journal article" date="2023" name="Microbiol. Resour. Announc.">
        <title>Complete Genome Sequence of Imperialibacter roseus strain P4T.</title>
        <authorList>
            <person name="Tizabi D.R."/>
            <person name="Bachvaroff T."/>
            <person name="Hill R.T."/>
        </authorList>
    </citation>
    <scope>NUCLEOTIDE SEQUENCE [LARGE SCALE GENOMIC DNA]</scope>
    <source>
        <strain evidence="1 2">P4T</strain>
    </source>
</reference>
<sequence>MKNEEAILEKHQERRKEIREFLQAKYGNKIHSPFDSGSYAKHTAINTKFDLDLVVPFKRNSFPALREMYDDVFKELREEYKKLAVVREQKVSIGLEFYGDTDGQKVNIDVVPGRELNQDQYLADKKLNLYVRKTYGQFEEGAERLRTNIHAQIDNIRKRAEAAADIRKVIRLLKVWKVRNNGNIKSFLIELITIKAFDSKDMTGNIWDKLQAVLEFIRDNIETITLVDPGNGGNNVSETLSDFDKKSIRETMGYILDRIGDNEENITYYFPINEKFPCNEEKGKYGIKEAGLSIPPATKFG</sequence>
<dbReference type="PANTHER" id="PTHR11258">
    <property type="entry name" value="2-5 OLIGOADENYLATE SYNTHETASE"/>
    <property type="match status" value="1"/>
</dbReference>
<organism evidence="1 2">
    <name type="scientific">Imperialibacter roseus</name>
    <dbReference type="NCBI Taxonomy" id="1324217"/>
    <lineage>
        <taxon>Bacteria</taxon>
        <taxon>Pseudomonadati</taxon>
        <taxon>Bacteroidota</taxon>
        <taxon>Cytophagia</taxon>
        <taxon>Cytophagales</taxon>
        <taxon>Flammeovirgaceae</taxon>
        <taxon>Imperialibacter</taxon>
    </lineage>
</organism>
<dbReference type="RefSeq" id="WP_317491763.1">
    <property type="nucleotide sequence ID" value="NZ_CP136051.1"/>
</dbReference>
<dbReference type="SUPFAM" id="SSF81301">
    <property type="entry name" value="Nucleotidyltransferase"/>
    <property type="match status" value="1"/>
</dbReference>
<dbReference type="InterPro" id="IPR043519">
    <property type="entry name" value="NT_sf"/>
</dbReference>
<gene>
    <name evidence="1" type="ORF">RT717_10895</name>
</gene>
<protein>
    <recommendedName>
        <fullName evidence="3">Nucleotidyltransferase</fullName>
    </recommendedName>
</protein>
<evidence type="ECO:0000313" key="1">
    <source>
        <dbReference type="EMBL" id="WOK09142.1"/>
    </source>
</evidence>
<evidence type="ECO:0000313" key="2">
    <source>
        <dbReference type="Proteomes" id="UP001302349"/>
    </source>
</evidence>
<keyword evidence="2" id="KW-1185">Reference proteome</keyword>
<dbReference type="PANTHER" id="PTHR11258:SF11">
    <property type="entry name" value="C2H2-TYPE DOMAIN-CONTAINING PROTEIN"/>
    <property type="match status" value="1"/>
</dbReference>
<name>A0ABZ0IZN1_9BACT</name>
<proteinExistence type="predicted"/>
<dbReference type="Proteomes" id="UP001302349">
    <property type="component" value="Chromosome"/>
</dbReference>
<dbReference type="EMBL" id="CP136051">
    <property type="protein sequence ID" value="WOK09142.1"/>
    <property type="molecule type" value="Genomic_DNA"/>
</dbReference>